<organism evidence="4 5">
    <name type="scientific">Melipona quadrifasciata</name>
    <dbReference type="NCBI Taxonomy" id="166423"/>
    <lineage>
        <taxon>Eukaryota</taxon>
        <taxon>Metazoa</taxon>
        <taxon>Ecdysozoa</taxon>
        <taxon>Arthropoda</taxon>
        <taxon>Hexapoda</taxon>
        <taxon>Insecta</taxon>
        <taxon>Pterygota</taxon>
        <taxon>Neoptera</taxon>
        <taxon>Endopterygota</taxon>
        <taxon>Hymenoptera</taxon>
        <taxon>Apocrita</taxon>
        <taxon>Aculeata</taxon>
        <taxon>Apoidea</taxon>
        <taxon>Anthophila</taxon>
        <taxon>Apidae</taxon>
        <taxon>Melipona</taxon>
    </lineage>
</organism>
<feature type="domain" description="SCP" evidence="3">
    <location>
        <begin position="1"/>
        <end position="111"/>
    </location>
</feature>
<dbReference type="InterPro" id="IPR035940">
    <property type="entry name" value="CAP_sf"/>
</dbReference>
<dbReference type="SUPFAM" id="SSF55797">
    <property type="entry name" value="PR-1-like"/>
    <property type="match status" value="1"/>
</dbReference>
<dbReference type="Gene3D" id="3.40.33.10">
    <property type="entry name" value="CAP"/>
    <property type="match status" value="1"/>
</dbReference>
<evidence type="ECO:0000313" key="5">
    <source>
        <dbReference type="Proteomes" id="UP000053105"/>
    </source>
</evidence>
<reference evidence="4 5" key="1">
    <citation type="submission" date="2015-07" db="EMBL/GenBank/DDBJ databases">
        <title>The genome of Melipona quadrifasciata.</title>
        <authorList>
            <person name="Pan H."/>
            <person name="Kapheim K."/>
        </authorList>
    </citation>
    <scope>NUCLEOTIDE SEQUENCE [LARGE SCALE GENOMIC DNA]</scope>
    <source>
        <strain evidence="4">0111107301</strain>
        <tissue evidence="4">Whole body</tissue>
    </source>
</reference>
<sequence length="179" mass="21291">LNQLAQEWADELARRAILRYRSDPEYGENIYRSFWRDVPYRIKPEDPLERWYGEGSYFKYGEDEMKDLDAARHFTQLIWKKTESIGLGLANDDSGKFYLVCIYHPAGNVAGEFVENVFPPTQVRRQLFHSIHHNCHYFKHTHVLCNLQIFLVSRFPTPICRVDFRVLEFSGMERELPRC</sequence>
<dbReference type="GO" id="GO:0005576">
    <property type="term" value="C:extracellular region"/>
    <property type="evidence" value="ECO:0007669"/>
    <property type="project" value="UniProtKB-SubCell"/>
</dbReference>
<dbReference type="InterPro" id="IPR034113">
    <property type="entry name" value="SCP_GAPR1-like"/>
</dbReference>
<keyword evidence="5" id="KW-1185">Reference proteome</keyword>
<keyword evidence="2" id="KW-0964">Secreted</keyword>
<dbReference type="CDD" id="cd05382">
    <property type="entry name" value="CAP_GAPR1-like"/>
    <property type="match status" value="1"/>
</dbReference>
<name>A0A0M8ZQ14_9HYME</name>
<protein>
    <submittedName>
        <fullName evidence="4">Golgi-associated plant pathogenesis-related protein 1</fullName>
    </submittedName>
</protein>
<dbReference type="EMBL" id="KQ438475">
    <property type="protein sequence ID" value="KOX67239.1"/>
    <property type="molecule type" value="Genomic_DNA"/>
</dbReference>
<dbReference type="PANTHER" id="PTHR10334">
    <property type="entry name" value="CYSTEINE-RICH SECRETORY PROTEIN-RELATED"/>
    <property type="match status" value="1"/>
</dbReference>
<evidence type="ECO:0000256" key="1">
    <source>
        <dbReference type="ARBA" id="ARBA00004613"/>
    </source>
</evidence>
<dbReference type="AlphaFoldDB" id="A0A0M8ZQ14"/>
<dbReference type="Pfam" id="PF00188">
    <property type="entry name" value="CAP"/>
    <property type="match status" value="1"/>
</dbReference>
<dbReference type="SMART" id="SM00198">
    <property type="entry name" value="SCP"/>
    <property type="match status" value="1"/>
</dbReference>
<dbReference type="InterPro" id="IPR014044">
    <property type="entry name" value="CAP_dom"/>
</dbReference>
<evidence type="ECO:0000259" key="3">
    <source>
        <dbReference type="SMART" id="SM00198"/>
    </source>
</evidence>
<evidence type="ECO:0000256" key="2">
    <source>
        <dbReference type="ARBA" id="ARBA00022525"/>
    </source>
</evidence>
<dbReference type="PRINTS" id="PR00837">
    <property type="entry name" value="V5TPXLIKE"/>
</dbReference>
<dbReference type="InterPro" id="IPR001283">
    <property type="entry name" value="CRISP-related"/>
</dbReference>
<feature type="non-terminal residue" evidence="4">
    <location>
        <position position="1"/>
    </location>
</feature>
<comment type="subcellular location">
    <subcellularLocation>
        <location evidence="1">Secreted</location>
    </subcellularLocation>
</comment>
<gene>
    <name evidence="4" type="ORF">WN51_00057</name>
</gene>
<dbReference type="Proteomes" id="UP000053105">
    <property type="component" value="Unassembled WGS sequence"/>
</dbReference>
<accession>A0A0M8ZQ14</accession>
<dbReference type="STRING" id="166423.A0A0M8ZQ14"/>
<evidence type="ECO:0000313" key="4">
    <source>
        <dbReference type="EMBL" id="KOX67239.1"/>
    </source>
</evidence>
<dbReference type="OrthoDB" id="337038at2759"/>
<proteinExistence type="predicted"/>